<reference evidence="1 2" key="1">
    <citation type="journal article" date="2007" name="Int. J. Syst. Evol. Microbiol.">
        <title>Description of Pelomonas aquatica sp. nov. and Pelomonas puraquae sp. nov., isolated from industrial and haemodialysis water.</title>
        <authorList>
            <person name="Gomila M."/>
            <person name="Bowien B."/>
            <person name="Falsen E."/>
            <person name="Moore E.R."/>
            <person name="Lalucat J."/>
        </authorList>
    </citation>
    <scope>NUCLEOTIDE SEQUENCE [LARGE SCALE GENOMIC DNA]</scope>
    <source>
        <strain evidence="1 2">CCUG 52769</strain>
    </source>
</reference>
<protein>
    <submittedName>
        <fullName evidence="1">Uncharacterized protein</fullName>
    </submittedName>
</protein>
<evidence type="ECO:0000313" key="2">
    <source>
        <dbReference type="Proteomes" id="UP000197446"/>
    </source>
</evidence>
<sequence>MAKKVAHVSSIDDAFTALDVEFERVGSESAEVGFLLPREVVGETLKDLTGEFNQLSKLVRAVNELVGAADYDPRVVTISSSWWQVFLDLDPNQILVWVLAIERISNLFKSNLEIKHLQRQLGEKQVASEITELLDREIEKRVAAALQDLAVEIRRDHAKIADDARLNEVETQLRHGLYYLAKRMNQGAQIEINVGIPEEPNAPQSDSDEGPPDVEFQARLAEAKARIAKLRDLRTRARAASAETLNLDTSAHLLLTQDLHIEQQPNGSSR</sequence>
<accession>A0A254N6A3</accession>
<dbReference type="Proteomes" id="UP000197446">
    <property type="component" value="Unassembled WGS sequence"/>
</dbReference>
<keyword evidence="2" id="KW-1185">Reference proteome</keyword>
<name>A0A254N6A3_9BURK</name>
<dbReference type="AlphaFoldDB" id="A0A254N6A3"/>
<gene>
    <name evidence="1" type="ORF">CDO81_13780</name>
</gene>
<comment type="caution">
    <text evidence="1">The sequence shown here is derived from an EMBL/GenBank/DDBJ whole genome shotgun (WGS) entry which is preliminary data.</text>
</comment>
<evidence type="ECO:0000313" key="1">
    <source>
        <dbReference type="EMBL" id="OWR03561.1"/>
    </source>
</evidence>
<organism evidence="1 2">
    <name type="scientific">Roseateles puraquae</name>
    <dbReference type="NCBI Taxonomy" id="431059"/>
    <lineage>
        <taxon>Bacteria</taxon>
        <taxon>Pseudomonadati</taxon>
        <taxon>Pseudomonadota</taxon>
        <taxon>Betaproteobacteria</taxon>
        <taxon>Burkholderiales</taxon>
        <taxon>Sphaerotilaceae</taxon>
        <taxon>Roseateles</taxon>
    </lineage>
</organism>
<proteinExistence type="predicted"/>
<dbReference type="EMBL" id="NISI01000005">
    <property type="protein sequence ID" value="OWR03561.1"/>
    <property type="molecule type" value="Genomic_DNA"/>
</dbReference>